<keyword evidence="1" id="KW-0998">Cell outer membrane</keyword>
<keyword evidence="1" id="KW-0472">Membrane</keyword>
<evidence type="ECO:0000256" key="1">
    <source>
        <dbReference type="HAMAP-Rule" id="MF_01411"/>
    </source>
</evidence>
<dbReference type="Pfam" id="PF04453">
    <property type="entry name" value="LptD"/>
    <property type="match status" value="1"/>
</dbReference>
<sequence length="752" mass="83740" precursor="true">MTRLDLLSGCAFSAALLLGLPGVAAAQDLQDRPVAPPLPEAPAAPPPGAAAEDQINFSAGMLEYDYEQDIVTATSDVRMFRAGERLRADKVVWNRKTGKVIATGNIAVTNPQGDTAYGDQIELTDSLKDGLVDNMLVVLDRGGRLAADRGTRYEDGTISLDRAAYTACSVVDSDGCPKEPTWKVTAVKVTYRPDRERVYYTGGQVHLFGLPSIPLPKFSHPIGEGTASGLLSPSVRYDRVNGFEVATPYLFRLAPNRKLTVTPHVYSDVLPMLQANYEHLNELGAFSITGYGTASRRSDDLSSGFASSTERAFRGYLDGVGRFQLDENWSLSGSLRLTTDRTFLRRYDISRADRLRTTFALERIDRDSYFSLAGWATQTLRVGERQGLQPVALPELDYRRRMKEDLLGGTVQFQLNTLALGRKAGQDTQRAFASARWDLRRLTNWGQEVTFTAFARADAYNTDDTAATNVVRYRGLEGFHSRAIGAVAVDVRWPFVGELFGGTQRITPRLQIVASPKIENLDLPNEDARAIDLEDSNLFALNRFAGYDRWEDSSRATYGLDYGLDLPGLSIATNIGQSYRLDNRETIFPSGTGLSDRFSDIVGRTTVRFRDFVSLTHRYRLDKNSLAVRRNEIDATVGSRATYLLVGYLRLNRDIDQLEDLQDREEIRVGGRVQFARFWSAFASGLIDLTDRTDDVFSLSDGFDPIRHRLGVQYEDDCLTLGVTWRQDYRTTGDARRGSSFLLTLALKNLGR</sequence>
<comment type="subunit">
    <text evidence="1">Component of the lipopolysaccharide transport and assembly complex.</text>
</comment>
<dbReference type="Proteomes" id="UP000197290">
    <property type="component" value="Unassembled WGS sequence"/>
</dbReference>
<comment type="caution">
    <text evidence="1">Lacks conserved residue(s) required for the propagation of feature annotation.</text>
</comment>
<comment type="subcellular location">
    <subcellularLocation>
        <location evidence="1">Cell outer membrane</location>
    </subcellularLocation>
</comment>
<proteinExistence type="inferred from homology"/>
<dbReference type="PANTHER" id="PTHR30189:SF1">
    <property type="entry name" value="LPS-ASSEMBLY PROTEIN LPTD"/>
    <property type="match status" value="1"/>
</dbReference>
<reference evidence="3 4" key="1">
    <citation type="submission" date="2017-03" db="EMBL/GenBank/DDBJ databases">
        <title>Genome sequence of Sphingomonas dokdonensis DSM 21029.</title>
        <authorList>
            <person name="Poehlein A."/>
            <person name="Wuebbeler J.H."/>
            <person name="Steinbuechel A."/>
            <person name="Daniel R."/>
        </authorList>
    </citation>
    <scope>NUCLEOTIDE SEQUENCE [LARGE SCALE GENOMIC DNA]</scope>
    <source>
        <strain evidence="3 4">DSM 21029</strain>
    </source>
</reference>
<dbReference type="PANTHER" id="PTHR30189">
    <property type="entry name" value="LPS-ASSEMBLY PROTEIN"/>
    <property type="match status" value="1"/>
</dbReference>
<dbReference type="OrthoDB" id="9760225at2"/>
<evidence type="ECO:0000259" key="2">
    <source>
        <dbReference type="Pfam" id="PF04453"/>
    </source>
</evidence>
<evidence type="ECO:0000313" key="3">
    <source>
        <dbReference type="EMBL" id="OWK33989.1"/>
    </source>
</evidence>
<dbReference type="GO" id="GO:0015920">
    <property type="term" value="P:lipopolysaccharide transport"/>
    <property type="evidence" value="ECO:0007669"/>
    <property type="project" value="InterPro"/>
</dbReference>
<keyword evidence="1" id="KW-0732">Signal</keyword>
<comment type="similarity">
    <text evidence="1">Belongs to the LptD family.</text>
</comment>
<dbReference type="GO" id="GO:1990351">
    <property type="term" value="C:transporter complex"/>
    <property type="evidence" value="ECO:0007669"/>
    <property type="project" value="TreeGrafter"/>
</dbReference>
<evidence type="ECO:0000313" key="4">
    <source>
        <dbReference type="Proteomes" id="UP000197290"/>
    </source>
</evidence>
<dbReference type="GO" id="GO:0043165">
    <property type="term" value="P:Gram-negative-bacterium-type cell outer membrane assembly"/>
    <property type="evidence" value="ECO:0007669"/>
    <property type="project" value="UniProtKB-UniRule"/>
</dbReference>
<dbReference type="HAMAP" id="MF_01411">
    <property type="entry name" value="LPS_assembly_LptD"/>
    <property type="match status" value="1"/>
</dbReference>
<feature type="domain" description="LptD C-terminal" evidence="2">
    <location>
        <begin position="313"/>
        <end position="679"/>
    </location>
</feature>
<feature type="signal peptide" evidence="1">
    <location>
        <begin position="1"/>
        <end position="26"/>
    </location>
</feature>
<dbReference type="EMBL" id="NBBI01000001">
    <property type="protein sequence ID" value="OWK33989.1"/>
    <property type="molecule type" value="Genomic_DNA"/>
</dbReference>
<dbReference type="AlphaFoldDB" id="A0A245ZW75"/>
<dbReference type="GO" id="GO:0009279">
    <property type="term" value="C:cell outer membrane"/>
    <property type="evidence" value="ECO:0007669"/>
    <property type="project" value="UniProtKB-SubCell"/>
</dbReference>
<comment type="caution">
    <text evidence="3">The sequence shown here is derived from an EMBL/GenBank/DDBJ whole genome shotgun (WGS) entry which is preliminary data.</text>
</comment>
<dbReference type="RefSeq" id="WP_088366162.1">
    <property type="nucleotide sequence ID" value="NZ_NBBI01000001.1"/>
</dbReference>
<name>A0A245ZW75_9SPHN</name>
<dbReference type="InterPro" id="IPR050218">
    <property type="entry name" value="LptD"/>
</dbReference>
<feature type="chain" id="PRO_5013412591" description="LPS-assembly protein LptD" evidence="1">
    <location>
        <begin position="27"/>
        <end position="752"/>
    </location>
</feature>
<dbReference type="InterPro" id="IPR020889">
    <property type="entry name" value="LipoPS_assembly_LptD"/>
</dbReference>
<organism evidence="3 4">
    <name type="scientific">Sphingomonas dokdonensis</name>
    <dbReference type="NCBI Taxonomy" id="344880"/>
    <lineage>
        <taxon>Bacteria</taxon>
        <taxon>Pseudomonadati</taxon>
        <taxon>Pseudomonadota</taxon>
        <taxon>Alphaproteobacteria</taxon>
        <taxon>Sphingomonadales</taxon>
        <taxon>Sphingomonadaceae</taxon>
        <taxon>Sphingomonas</taxon>
    </lineage>
</organism>
<comment type="function">
    <text evidence="1">Involved in the assembly of lipopolysaccharide (LPS) at the surface of the outer membrane.</text>
</comment>
<keyword evidence="4" id="KW-1185">Reference proteome</keyword>
<dbReference type="InterPro" id="IPR007543">
    <property type="entry name" value="LptD_C"/>
</dbReference>
<dbReference type="Gene3D" id="2.60.450.10">
    <property type="entry name" value="Lipopolysaccharide (LPS) transport protein A like domain"/>
    <property type="match status" value="1"/>
</dbReference>
<gene>
    <name evidence="3" type="primary">lptD_1</name>
    <name evidence="1" type="synonym">lptD</name>
    <name evidence="3" type="ORF">SPDO_08780</name>
</gene>
<accession>A0A245ZW75</accession>
<protein>
    <recommendedName>
        <fullName evidence="1">LPS-assembly protein LptD</fullName>
    </recommendedName>
</protein>